<evidence type="ECO:0000313" key="2">
    <source>
        <dbReference type="Proteomes" id="UP000289260"/>
    </source>
</evidence>
<gene>
    <name evidence="1" type="ORF">EVS81_01880</name>
</gene>
<dbReference type="OrthoDB" id="3381577at2"/>
<sequence length="98" mass="11474">MARPRRVNKYRRAAEQPPRDVERLAYGGARRERWRGADWFVRDIPAHRAEKSYRCPACGTDVLPGQAHVVAWSAEHLFGDEAAVRDRRHYHAHCWRLA</sequence>
<keyword evidence="2" id="KW-1185">Reference proteome</keyword>
<organism evidence="1 2">
    <name type="scientific">Leucobacter triazinivorans</name>
    <dbReference type="NCBI Taxonomy" id="1784719"/>
    <lineage>
        <taxon>Bacteria</taxon>
        <taxon>Bacillati</taxon>
        <taxon>Actinomycetota</taxon>
        <taxon>Actinomycetes</taxon>
        <taxon>Micrococcales</taxon>
        <taxon>Microbacteriaceae</taxon>
        <taxon>Leucobacter</taxon>
    </lineage>
</organism>
<dbReference type="RefSeq" id="WP_130108886.1">
    <property type="nucleotide sequence ID" value="NZ_CP035806.1"/>
</dbReference>
<dbReference type="KEGG" id="ltr:EVS81_01880"/>
<name>A0A4P6KC53_9MICO</name>
<dbReference type="AlphaFoldDB" id="A0A4P6KC53"/>
<proteinExistence type="predicted"/>
<dbReference type="EMBL" id="CP035806">
    <property type="protein sequence ID" value="QBE47732.1"/>
    <property type="molecule type" value="Genomic_DNA"/>
</dbReference>
<protein>
    <submittedName>
        <fullName evidence="1">ATP/GTP-binding protein</fullName>
    </submittedName>
</protein>
<reference evidence="1 2" key="1">
    <citation type="submission" date="2019-02" db="EMBL/GenBank/DDBJ databases">
        <authorList>
            <person name="Sun L."/>
            <person name="Pan D."/>
            <person name="Wu X."/>
        </authorList>
    </citation>
    <scope>NUCLEOTIDE SEQUENCE [LARGE SCALE GENOMIC DNA]</scope>
    <source>
        <strain evidence="1 2">JW-1</strain>
    </source>
</reference>
<evidence type="ECO:0000313" key="1">
    <source>
        <dbReference type="EMBL" id="QBE47732.1"/>
    </source>
</evidence>
<dbReference type="Proteomes" id="UP000289260">
    <property type="component" value="Chromosome"/>
</dbReference>
<accession>A0A4P6KC53</accession>